<dbReference type="Gene3D" id="2.115.10.20">
    <property type="entry name" value="Glycosyl hydrolase domain, family 43"/>
    <property type="match status" value="1"/>
</dbReference>
<dbReference type="Proteomes" id="UP001597191">
    <property type="component" value="Unassembled WGS sequence"/>
</dbReference>
<dbReference type="PANTHER" id="PTHR43301">
    <property type="entry name" value="ARABINAN ENDO-1,5-ALPHA-L-ARABINOSIDASE"/>
    <property type="match status" value="1"/>
</dbReference>
<dbReference type="Pfam" id="PF04616">
    <property type="entry name" value="Glyco_hydro_43"/>
    <property type="match status" value="1"/>
</dbReference>
<dbReference type="PROSITE" id="PS51257">
    <property type="entry name" value="PROKAR_LIPOPROTEIN"/>
    <property type="match status" value="1"/>
</dbReference>
<dbReference type="SUPFAM" id="SSF75005">
    <property type="entry name" value="Arabinanase/levansucrase/invertase"/>
    <property type="match status" value="1"/>
</dbReference>
<dbReference type="Gene3D" id="2.40.128.10">
    <property type="match status" value="1"/>
</dbReference>
<name>A0ABW4BMY8_9LACO</name>
<reference evidence="8" key="1">
    <citation type="journal article" date="2019" name="Int. J. Syst. Evol. Microbiol.">
        <title>The Global Catalogue of Microorganisms (GCM) 10K type strain sequencing project: providing services to taxonomists for standard genome sequencing and annotation.</title>
        <authorList>
            <consortium name="The Broad Institute Genomics Platform"/>
            <consortium name="The Broad Institute Genome Sequencing Center for Infectious Disease"/>
            <person name="Wu L."/>
            <person name="Ma J."/>
        </authorList>
    </citation>
    <scope>NUCLEOTIDE SEQUENCE [LARGE SCALE GENOMIC DNA]</scope>
    <source>
        <strain evidence="8">CCM 8937</strain>
    </source>
</reference>
<dbReference type="InterPro" id="IPR050727">
    <property type="entry name" value="GH43_arabinanases"/>
</dbReference>
<sequence>MKRKISWQFILVGLIGSLWLLAGCQQQPTAVKQKLTDPKFTDISVHDPSVIKAAGQYYVIGSHMQTAKTKDFIHWRQLSTSVADQTMFPDIQSDLGDVFSDTNSDTLWAGDIERLADGKYYMYYCACEGDNPTSVLGLATADKITGPYHDQGVFLRSGNAIKDGASYDATKQPNVVDPHTFHDKNGKLWMIYGSYSGGIFILKMNEKTGLPEAGQGYGKRLLGGNHLRIEGSYVLYNAQTDYYYLFLSFGGLAADGGYNLRVARAKNPDGPYVDAQGHDFRKLRGPNGTTFDDETIAKYGVKLIGNYTFDTKKPFHSGYVSPGHNSAIYQKSSQKYFMIFHTRFPNQGEVYQDRVHQLFFTKAGWPVATPLRYAGETRTKYDLQQVIGDYQAIQFNKTISAKITTPNDLTIKSNGRVKANQTAKLAFQANGQESILTLGKHQYHGYFISQWDEYTKKQTMCFTGTDQAGEPLFLVRKATK</sequence>
<gene>
    <name evidence="7" type="ORF">ACFQ4R_01340</name>
</gene>
<dbReference type="Pfam" id="PF16369">
    <property type="entry name" value="GH43_C"/>
    <property type="match status" value="1"/>
</dbReference>
<organism evidence="7 8">
    <name type="scientific">Lapidilactobacillus gannanensis</name>
    <dbReference type="NCBI Taxonomy" id="2486002"/>
    <lineage>
        <taxon>Bacteria</taxon>
        <taxon>Bacillati</taxon>
        <taxon>Bacillota</taxon>
        <taxon>Bacilli</taxon>
        <taxon>Lactobacillales</taxon>
        <taxon>Lactobacillaceae</taxon>
        <taxon>Lapidilactobacillus</taxon>
    </lineage>
</organism>
<dbReference type="GO" id="GO:0016787">
    <property type="term" value="F:hydrolase activity"/>
    <property type="evidence" value="ECO:0007669"/>
    <property type="project" value="UniProtKB-KW"/>
</dbReference>
<dbReference type="PANTHER" id="PTHR43301:SF3">
    <property type="entry name" value="ARABINAN ENDO-1,5-ALPHA-L-ARABINOSIDASE A-RELATED"/>
    <property type="match status" value="1"/>
</dbReference>
<protein>
    <submittedName>
        <fullName evidence="7">Glycoside hydrolase family 43 protein</fullName>
    </submittedName>
</protein>
<feature type="domain" description="Extracellular endo-alpha-(1-&gt;5)-L-arabinanase C-terminal" evidence="6">
    <location>
        <begin position="370"/>
        <end position="473"/>
    </location>
</feature>
<proteinExistence type="inferred from homology"/>
<dbReference type="EMBL" id="JBHTOH010000014">
    <property type="protein sequence ID" value="MFD1410267.1"/>
    <property type="molecule type" value="Genomic_DNA"/>
</dbReference>
<keyword evidence="4 5" id="KW-0326">Glycosidase</keyword>
<evidence type="ECO:0000256" key="4">
    <source>
        <dbReference type="ARBA" id="ARBA00023295"/>
    </source>
</evidence>
<evidence type="ECO:0000256" key="2">
    <source>
        <dbReference type="ARBA" id="ARBA00009865"/>
    </source>
</evidence>
<comment type="pathway">
    <text evidence="1">Glycan metabolism; L-arabinan degradation.</text>
</comment>
<evidence type="ECO:0000313" key="8">
    <source>
        <dbReference type="Proteomes" id="UP001597191"/>
    </source>
</evidence>
<comment type="similarity">
    <text evidence="2 5">Belongs to the glycosyl hydrolase 43 family.</text>
</comment>
<accession>A0ABW4BMY8</accession>
<dbReference type="InterPro" id="IPR023296">
    <property type="entry name" value="Glyco_hydro_beta-prop_sf"/>
</dbReference>
<keyword evidence="8" id="KW-1185">Reference proteome</keyword>
<comment type="caution">
    <text evidence="7">The sequence shown here is derived from an EMBL/GenBank/DDBJ whole genome shotgun (WGS) entry which is preliminary data.</text>
</comment>
<evidence type="ECO:0000259" key="6">
    <source>
        <dbReference type="Pfam" id="PF16369"/>
    </source>
</evidence>
<dbReference type="InterPro" id="IPR006710">
    <property type="entry name" value="Glyco_hydro_43"/>
</dbReference>
<dbReference type="RefSeq" id="WP_125646870.1">
    <property type="nucleotide sequence ID" value="NZ_JBHTOH010000014.1"/>
</dbReference>
<keyword evidence="3 5" id="KW-0378">Hydrolase</keyword>
<evidence type="ECO:0000313" key="7">
    <source>
        <dbReference type="EMBL" id="MFD1410267.1"/>
    </source>
</evidence>
<dbReference type="InterPro" id="IPR032291">
    <property type="entry name" value="Abn2_C"/>
</dbReference>
<evidence type="ECO:0000256" key="5">
    <source>
        <dbReference type="RuleBase" id="RU361187"/>
    </source>
</evidence>
<evidence type="ECO:0000256" key="3">
    <source>
        <dbReference type="ARBA" id="ARBA00022801"/>
    </source>
</evidence>
<evidence type="ECO:0000256" key="1">
    <source>
        <dbReference type="ARBA" id="ARBA00004834"/>
    </source>
</evidence>